<dbReference type="InterPro" id="IPR000847">
    <property type="entry name" value="LysR_HTH_N"/>
</dbReference>
<dbReference type="GO" id="GO:0006351">
    <property type="term" value="P:DNA-templated transcription"/>
    <property type="evidence" value="ECO:0007669"/>
    <property type="project" value="TreeGrafter"/>
</dbReference>
<dbReference type="InterPro" id="IPR005119">
    <property type="entry name" value="LysR_subst-bd"/>
</dbReference>
<dbReference type="PANTHER" id="PTHR30537">
    <property type="entry name" value="HTH-TYPE TRANSCRIPTIONAL REGULATOR"/>
    <property type="match status" value="1"/>
</dbReference>
<keyword evidence="3" id="KW-0238">DNA-binding</keyword>
<dbReference type="InterPro" id="IPR058163">
    <property type="entry name" value="LysR-type_TF_proteobact-type"/>
</dbReference>
<dbReference type="PROSITE" id="PS50931">
    <property type="entry name" value="HTH_LYSR"/>
    <property type="match status" value="1"/>
</dbReference>
<dbReference type="FunFam" id="3.40.190.290:FF:000001">
    <property type="entry name" value="Transcriptional regulator, LysR family"/>
    <property type="match status" value="1"/>
</dbReference>
<reference evidence="6 7" key="1">
    <citation type="submission" date="2015-09" db="EMBL/GenBank/DDBJ databases">
        <authorList>
            <consortium name="Swine Surveillance"/>
        </authorList>
    </citation>
    <scope>NUCLEOTIDE SEQUENCE [LARGE SCALE GENOMIC DNA]</scope>
    <source>
        <strain evidence="6 7">CECT 8399</strain>
    </source>
</reference>
<dbReference type="Gene3D" id="3.40.190.290">
    <property type="match status" value="1"/>
</dbReference>
<keyword evidence="2" id="KW-0805">Transcription regulation</keyword>
<dbReference type="RefSeq" id="WP_058284821.1">
    <property type="nucleotide sequence ID" value="NZ_CYSR01000009.1"/>
</dbReference>
<dbReference type="PANTHER" id="PTHR30537:SF5">
    <property type="entry name" value="HTH-TYPE TRANSCRIPTIONAL ACTIVATOR TTDR-RELATED"/>
    <property type="match status" value="1"/>
</dbReference>
<evidence type="ECO:0000259" key="5">
    <source>
        <dbReference type="PROSITE" id="PS50931"/>
    </source>
</evidence>
<dbReference type="Proteomes" id="UP000051326">
    <property type="component" value="Unassembled WGS sequence"/>
</dbReference>
<dbReference type="Pfam" id="PF00126">
    <property type="entry name" value="HTH_1"/>
    <property type="match status" value="1"/>
</dbReference>
<accession>A0A0N7M445</accession>
<dbReference type="GO" id="GO:0003700">
    <property type="term" value="F:DNA-binding transcription factor activity"/>
    <property type="evidence" value="ECO:0007669"/>
    <property type="project" value="InterPro"/>
</dbReference>
<sequence length="295" mass="32192">MDKLDCMRTFAAVAAQSSFTGGARQMGISTKLASKYVARLEEQLGAQLLNRTTRKVTLTDTGRAYLERCLPLLDQFDELEDVVQLRQQELAGPVRITAPTGLGSRELVEALHTFQQAHPKVAVELVLSDRHLPILEEGVDLAVRFGALKDSTLVARKLCRMRRVVVASPEYLAAHGEPAEPEALTTHNCLLLTTAPQPEVWAFGGGSGARTIAVGGSFRANSPRAVAHMAAHGLGIARCPHYTALPFLRDGRLQVLFEKQETDPITLYAVYPPSRHLTARIRALIDHLAAFFAPA</sequence>
<dbReference type="FunFam" id="1.10.10.10:FF:000001">
    <property type="entry name" value="LysR family transcriptional regulator"/>
    <property type="match status" value="1"/>
</dbReference>
<organism evidence="6 7">
    <name type="scientific">Leisingera aquaemixtae</name>
    <dbReference type="NCBI Taxonomy" id="1396826"/>
    <lineage>
        <taxon>Bacteria</taxon>
        <taxon>Pseudomonadati</taxon>
        <taxon>Pseudomonadota</taxon>
        <taxon>Alphaproteobacteria</taxon>
        <taxon>Rhodobacterales</taxon>
        <taxon>Roseobacteraceae</taxon>
        <taxon>Leisingera</taxon>
    </lineage>
</organism>
<comment type="similarity">
    <text evidence="1">Belongs to the LysR transcriptional regulatory family.</text>
</comment>
<gene>
    <name evidence="6" type="primary">dmlR_5</name>
    <name evidence="6" type="ORF">PHA8399_00724</name>
</gene>
<evidence type="ECO:0000256" key="2">
    <source>
        <dbReference type="ARBA" id="ARBA00023015"/>
    </source>
</evidence>
<evidence type="ECO:0000256" key="3">
    <source>
        <dbReference type="ARBA" id="ARBA00023125"/>
    </source>
</evidence>
<dbReference type="EMBL" id="CYSR01000009">
    <property type="protein sequence ID" value="CUH98610.1"/>
    <property type="molecule type" value="Genomic_DNA"/>
</dbReference>
<dbReference type="STRING" id="1396826.PHA8399_00724"/>
<evidence type="ECO:0000256" key="4">
    <source>
        <dbReference type="ARBA" id="ARBA00023163"/>
    </source>
</evidence>
<dbReference type="InterPro" id="IPR036390">
    <property type="entry name" value="WH_DNA-bd_sf"/>
</dbReference>
<proteinExistence type="inferred from homology"/>
<dbReference type="SUPFAM" id="SSF46785">
    <property type="entry name" value="Winged helix' DNA-binding domain"/>
    <property type="match status" value="1"/>
</dbReference>
<evidence type="ECO:0000313" key="7">
    <source>
        <dbReference type="Proteomes" id="UP000051326"/>
    </source>
</evidence>
<dbReference type="SUPFAM" id="SSF53850">
    <property type="entry name" value="Periplasmic binding protein-like II"/>
    <property type="match status" value="1"/>
</dbReference>
<dbReference type="GO" id="GO:0043565">
    <property type="term" value="F:sequence-specific DNA binding"/>
    <property type="evidence" value="ECO:0007669"/>
    <property type="project" value="TreeGrafter"/>
</dbReference>
<keyword evidence="4" id="KW-0804">Transcription</keyword>
<evidence type="ECO:0000256" key="1">
    <source>
        <dbReference type="ARBA" id="ARBA00009437"/>
    </source>
</evidence>
<dbReference type="CDD" id="cd08422">
    <property type="entry name" value="PBP2_CrgA_like"/>
    <property type="match status" value="1"/>
</dbReference>
<dbReference type="Pfam" id="PF03466">
    <property type="entry name" value="LysR_substrate"/>
    <property type="match status" value="1"/>
</dbReference>
<dbReference type="Gene3D" id="1.10.10.10">
    <property type="entry name" value="Winged helix-like DNA-binding domain superfamily/Winged helix DNA-binding domain"/>
    <property type="match status" value="1"/>
</dbReference>
<evidence type="ECO:0000313" key="6">
    <source>
        <dbReference type="EMBL" id="CUH98610.1"/>
    </source>
</evidence>
<dbReference type="AlphaFoldDB" id="A0A0N7M445"/>
<protein>
    <submittedName>
        <fullName evidence="6">D-malate degradation protein R</fullName>
    </submittedName>
</protein>
<name>A0A0N7M445_9RHOB</name>
<dbReference type="InterPro" id="IPR036388">
    <property type="entry name" value="WH-like_DNA-bd_sf"/>
</dbReference>
<feature type="domain" description="HTH lysR-type" evidence="5">
    <location>
        <begin position="1"/>
        <end position="59"/>
    </location>
</feature>